<dbReference type="Proteomes" id="UP000298133">
    <property type="component" value="Unassembled WGS sequence"/>
</dbReference>
<organism evidence="1 2">
    <name type="scientific">Gammaproteobacteria bacterium LSUCC0057</name>
    <dbReference type="NCBI Taxonomy" id="2559237"/>
    <lineage>
        <taxon>Bacteria</taxon>
        <taxon>Pseudomonadati</taxon>
        <taxon>Pseudomonadota</taxon>
        <taxon>Gammaproteobacteria</taxon>
        <taxon>Cellvibrionales</taxon>
        <taxon>Porticoccaceae</taxon>
        <taxon>SAR92 clade</taxon>
    </lineage>
</organism>
<evidence type="ECO:0008006" key="3">
    <source>
        <dbReference type="Google" id="ProtNLM"/>
    </source>
</evidence>
<keyword evidence="2" id="KW-1185">Reference proteome</keyword>
<sequence>MSMTVTNPEQIAAQLQQQLSASFVEVADFLDSSELDGGPSLRHLASLCPPGRLPPAAFGWFMELVEALESQTRERVQAVLDSLQTLQPHHGDFALLSLDDPSLQRCRQSYQRLMDTDPNASFAITGATTEQLRRFQSELQPCLALMRAATPDYHRQLLALTTQLVAVRPCGDNNTSQFDGGSTLMLWGALFVNIEQSKSRVDWLQTLVHESSHLMLFGRCSEQPPVLNDSSQGYRSPLRRELRPMNGIYHALYVTVQMQRACRQLLAGQWLSEAERNYVAQSVADHAEVIADCLATVEQQAKLSAIGREILDELVATAQNGNN</sequence>
<dbReference type="NCBIfam" id="TIGR04267">
    <property type="entry name" value="mod_HExxH"/>
    <property type="match status" value="1"/>
</dbReference>
<comment type="caution">
    <text evidence="1">The sequence shown here is derived from an EMBL/GenBank/DDBJ whole genome shotgun (WGS) entry which is preliminary data.</text>
</comment>
<dbReference type="InterPro" id="IPR026337">
    <property type="entry name" value="AKG_HExxH"/>
</dbReference>
<dbReference type="EMBL" id="SPIA01000001">
    <property type="protein sequence ID" value="TFH68932.1"/>
    <property type="molecule type" value="Genomic_DNA"/>
</dbReference>
<evidence type="ECO:0000313" key="1">
    <source>
        <dbReference type="EMBL" id="TFH68932.1"/>
    </source>
</evidence>
<reference evidence="1 2" key="1">
    <citation type="submission" date="2019-03" db="EMBL/GenBank/DDBJ databases">
        <title>Draft genome of Gammaproteobacteria bacterium LSUCC0057, a member of the SAR92 clade.</title>
        <authorList>
            <person name="Lanclos V.C."/>
            <person name="Doiron C."/>
            <person name="Henson M.W."/>
            <person name="Thrash J.C."/>
        </authorList>
    </citation>
    <scope>NUCLEOTIDE SEQUENCE [LARGE SCALE GENOMIC DNA]</scope>
    <source>
        <strain evidence="1 2">LSUCC0057</strain>
    </source>
</reference>
<protein>
    <recommendedName>
        <fullName evidence="3">HEXXH motif domain-containing protein</fullName>
    </recommendedName>
</protein>
<dbReference type="AlphaFoldDB" id="A0A4Y8UKM1"/>
<name>A0A4Y8UKM1_9GAMM</name>
<evidence type="ECO:0000313" key="2">
    <source>
        <dbReference type="Proteomes" id="UP000298133"/>
    </source>
</evidence>
<proteinExistence type="predicted"/>
<gene>
    <name evidence="1" type="ORF">E3W66_03015</name>
</gene>
<accession>A0A4Y8UKM1</accession>